<keyword evidence="6 8" id="KW-1133">Transmembrane helix</keyword>
<dbReference type="RefSeq" id="XP_013169572.1">
    <property type="nucleotide sequence ID" value="XM_013314118.1"/>
</dbReference>
<keyword evidence="9" id="KW-0732">Signal</keyword>
<evidence type="ECO:0000256" key="7">
    <source>
        <dbReference type="ARBA" id="ARBA00023136"/>
    </source>
</evidence>
<dbReference type="InterPro" id="IPR036259">
    <property type="entry name" value="MFS_trans_sf"/>
</dbReference>
<evidence type="ECO:0000256" key="5">
    <source>
        <dbReference type="ARBA" id="ARBA00022692"/>
    </source>
</evidence>
<evidence type="ECO:0000256" key="9">
    <source>
        <dbReference type="SAM" id="SignalP"/>
    </source>
</evidence>
<dbReference type="PROSITE" id="PS00216">
    <property type="entry name" value="SUGAR_TRANSPORT_1"/>
    <property type="match status" value="1"/>
</dbReference>
<evidence type="ECO:0000313" key="11">
    <source>
        <dbReference type="RefSeq" id="XP_013169572.1"/>
    </source>
</evidence>
<keyword evidence="2" id="KW-0813">Transport</keyword>
<feature type="chain" id="PRO_5044708494" evidence="9">
    <location>
        <begin position="24"/>
        <end position="486"/>
    </location>
</feature>
<dbReference type="PANTHER" id="PTHR48021">
    <property type="match status" value="1"/>
</dbReference>
<dbReference type="RefSeq" id="XP_013169577.1">
    <property type="nucleotide sequence ID" value="XM_013314123.1"/>
</dbReference>
<feature type="domain" description="Major facilitator superfamily (MFS) profile" evidence="10">
    <location>
        <begin position="7"/>
        <end position="441"/>
    </location>
</feature>
<name>A0AAJ6ZCJ7_PAPXU</name>
<evidence type="ECO:0000259" key="10">
    <source>
        <dbReference type="PROSITE" id="PS50850"/>
    </source>
</evidence>
<evidence type="ECO:0000313" key="16">
    <source>
        <dbReference type="RefSeq" id="XP_013169577.1"/>
    </source>
</evidence>
<dbReference type="RefSeq" id="XP_013169576.1">
    <property type="nucleotide sequence ID" value="XM_013314122.1"/>
</dbReference>
<feature type="transmembrane region" description="Helical" evidence="8">
    <location>
        <begin position="313"/>
        <end position="334"/>
    </location>
</feature>
<feature type="transmembrane region" description="Helical" evidence="8">
    <location>
        <begin position="51"/>
        <end position="72"/>
    </location>
</feature>
<dbReference type="GO" id="GO:0005886">
    <property type="term" value="C:plasma membrane"/>
    <property type="evidence" value="ECO:0007669"/>
    <property type="project" value="UniProtKB-SubCell"/>
</dbReference>
<proteinExistence type="predicted"/>
<evidence type="ECO:0000313" key="12">
    <source>
        <dbReference type="RefSeq" id="XP_013169573.1"/>
    </source>
</evidence>
<feature type="signal peptide" evidence="9">
    <location>
        <begin position="1"/>
        <end position="23"/>
    </location>
</feature>
<dbReference type="InterPro" id="IPR020846">
    <property type="entry name" value="MFS_dom"/>
</dbReference>
<organism evidence="11">
    <name type="scientific">Papilio xuthus</name>
    <name type="common">Asian swallowtail butterfly</name>
    <dbReference type="NCBI Taxonomy" id="66420"/>
    <lineage>
        <taxon>Eukaryota</taxon>
        <taxon>Metazoa</taxon>
        <taxon>Ecdysozoa</taxon>
        <taxon>Arthropoda</taxon>
        <taxon>Hexapoda</taxon>
        <taxon>Insecta</taxon>
        <taxon>Pterygota</taxon>
        <taxon>Neoptera</taxon>
        <taxon>Endopterygota</taxon>
        <taxon>Lepidoptera</taxon>
        <taxon>Glossata</taxon>
        <taxon>Ditrysia</taxon>
        <taxon>Papilionoidea</taxon>
        <taxon>Papilionidae</taxon>
        <taxon>Papilioninae</taxon>
        <taxon>Papilio</taxon>
    </lineage>
</organism>
<reference evidence="11 12" key="1">
    <citation type="submission" date="2025-04" db="UniProtKB">
        <authorList>
            <consortium name="RefSeq"/>
        </authorList>
    </citation>
    <scope>IDENTIFICATION</scope>
</reference>
<dbReference type="InterPro" id="IPR050549">
    <property type="entry name" value="MFS_Trehalose_Transporter"/>
</dbReference>
<dbReference type="RefSeq" id="XP_013169574.1">
    <property type="nucleotide sequence ID" value="XM_013314120.1"/>
</dbReference>
<accession>A0AAJ6ZCJ7</accession>
<feature type="transmembrane region" description="Helical" evidence="8">
    <location>
        <begin position="109"/>
        <end position="128"/>
    </location>
</feature>
<feature type="transmembrane region" description="Helical" evidence="8">
    <location>
        <begin position="165"/>
        <end position="183"/>
    </location>
</feature>
<dbReference type="Pfam" id="PF00083">
    <property type="entry name" value="Sugar_tr"/>
    <property type="match status" value="1"/>
</dbReference>
<dbReference type="RefSeq" id="XP_013169575.1">
    <property type="nucleotide sequence ID" value="XM_013314121.1"/>
</dbReference>
<evidence type="ECO:0000313" key="14">
    <source>
        <dbReference type="RefSeq" id="XP_013169575.1"/>
    </source>
</evidence>
<dbReference type="GO" id="GO:0022857">
    <property type="term" value="F:transmembrane transporter activity"/>
    <property type="evidence" value="ECO:0007669"/>
    <property type="project" value="InterPro"/>
</dbReference>
<dbReference type="GeneID" id="106119204"/>
<keyword evidence="3" id="KW-1003">Cell membrane</keyword>
<keyword evidence="4" id="KW-0762">Sugar transport</keyword>
<evidence type="ECO:0000256" key="2">
    <source>
        <dbReference type="ARBA" id="ARBA00022448"/>
    </source>
</evidence>
<sequence>MDRGKGAQFLVAFSVSLATLTMGASSAWPTIVLPRFHHNETNVRVTDDVASWMVAMSPLGFLSGSLVTRYISDNFGRRVTVLSSAAPIALGTMFVIYASYGWILCITKFLWGFGTGMLSTVITMYLVEISYKELRGSLNVVTRFMFNFGNLLVMCVGPFLSYEVLSYSLLPLPVIYFLACWWIPESPYYYLKEGRVNAARIELAKLRNSDVNALEEELQIMQSGVKNAMRSSSSAKELFTGKQYRKAVIIAAGMKMTQILTGGMAIQQYLIVIVQESKFKMAPATISIVFGAVKFGVSLISSVFVDRIGRRPLIIYTLLSTGISYAVIGCYFFLLDVVQIEHESLSPYGIITFIGILLSTVVSTLGFNSVIGIVPAEIFPLNVKAVAMTSLNILGGLLGFAVGKGYQVMKNLLGLTGVFWIFAFVTFSGAVFTYFFVPETRDKSLHDIQILLQGDLYIDDAKIDKDCLVETELTELNSVKDVKNTS</sequence>
<dbReference type="FunFam" id="1.20.1250.20:FF:000218">
    <property type="entry name" value="facilitated trehalose transporter Tret1"/>
    <property type="match status" value="1"/>
</dbReference>
<dbReference type="PROSITE" id="PS50850">
    <property type="entry name" value="MFS"/>
    <property type="match status" value="1"/>
</dbReference>
<dbReference type="PANTHER" id="PTHR48021:SF46">
    <property type="entry name" value="MAJOR FACILITATOR SUPERFAMILY (MFS) PROFILE DOMAIN-CONTAINING PROTEIN"/>
    <property type="match status" value="1"/>
</dbReference>
<dbReference type="InterPro" id="IPR005829">
    <property type="entry name" value="Sugar_transporter_CS"/>
</dbReference>
<feature type="transmembrane region" description="Helical" evidence="8">
    <location>
        <begin position="140"/>
        <end position="159"/>
    </location>
</feature>
<dbReference type="KEGG" id="pxu:106119204"/>
<evidence type="ECO:0000313" key="15">
    <source>
        <dbReference type="RefSeq" id="XP_013169576.1"/>
    </source>
</evidence>
<feature type="transmembrane region" description="Helical" evidence="8">
    <location>
        <begin position="346"/>
        <end position="374"/>
    </location>
</feature>
<evidence type="ECO:0000256" key="4">
    <source>
        <dbReference type="ARBA" id="ARBA00022597"/>
    </source>
</evidence>
<evidence type="ECO:0000256" key="1">
    <source>
        <dbReference type="ARBA" id="ARBA00004651"/>
    </source>
</evidence>
<dbReference type="SUPFAM" id="SSF103473">
    <property type="entry name" value="MFS general substrate transporter"/>
    <property type="match status" value="1"/>
</dbReference>
<feature type="transmembrane region" description="Helical" evidence="8">
    <location>
        <begin position="282"/>
        <end position="301"/>
    </location>
</feature>
<dbReference type="Gene3D" id="1.20.1250.20">
    <property type="entry name" value="MFS general substrate transporter like domains"/>
    <property type="match status" value="1"/>
</dbReference>
<feature type="transmembrane region" description="Helical" evidence="8">
    <location>
        <begin position="247"/>
        <end position="270"/>
    </location>
</feature>
<feature type="transmembrane region" description="Helical" evidence="8">
    <location>
        <begin position="418"/>
        <end position="437"/>
    </location>
</feature>
<dbReference type="Proteomes" id="UP000694872">
    <property type="component" value="Unplaced"/>
</dbReference>
<evidence type="ECO:0000313" key="13">
    <source>
        <dbReference type="RefSeq" id="XP_013169574.1"/>
    </source>
</evidence>
<dbReference type="AlphaFoldDB" id="A0AAJ6ZCJ7"/>
<feature type="transmembrane region" description="Helical" evidence="8">
    <location>
        <begin position="79"/>
        <end position="103"/>
    </location>
</feature>
<keyword evidence="7 8" id="KW-0472">Membrane</keyword>
<keyword evidence="5 8" id="KW-0812">Transmembrane</keyword>
<comment type="subcellular location">
    <subcellularLocation>
        <location evidence="1">Cell membrane</location>
        <topology evidence="1">Multi-pass membrane protein</topology>
    </subcellularLocation>
</comment>
<dbReference type="RefSeq" id="XP_013169573.1">
    <property type="nucleotide sequence ID" value="XM_013314119.1"/>
</dbReference>
<feature type="transmembrane region" description="Helical" evidence="8">
    <location>
        <begin position="386"/>
        <end position="406"/>
    </location>
</feature>
<dbReference type="InterPro" id="IPR005828">
    <property type="entry name" value="MFS_sugar_transport-like"/>
</dbReference>
<evidence type="ECO:0000256" key="6">
    <source>
        <dbReference type="ARBA" id="ARBA00022989"/>
    </source>
</evidence>
<evidence type="ECO:0000256" key="3">
    <source>
        <dbReference type="ARBA" id="ARBA00022475"/>
    </source>
</evidence>
<evidence type="ECO:0000256" key="8">
    <source>
        <dbReference type="SAM" id="Phobius"/>
    </source>
</evidence>
<dbReference type="PROSITE" id="PS00217">
    <property type="entry name" value="SUGAR_TRANSPORT_2"/>
    <property type="match status" value="1"/>
</dbReference>
<protein>
    <submittedName>
        <fullName evidence="11 12">Facilitated trehalose transporter Tret1-like</fullName>
    </submittedName>
</protein>
<gene>
    <name evidence="11 12 13 14 15 16" type="primary">LOC106119204</name>
</gene>